<comment type="subcellular location">
    <subcellularLocation>
        <location evidence="6">Cytoplasm</location>
    </subcellularLocation>
</comment>
<evidence type="ECO:0000256" key="5">
    <source>
        <dbReference type="ARBA" id="ARBA00048018"/>
    </source>
</evidence>
<dbReference type="EC" id="3.1.1.96" evidence="2 6"/>
<dbReference type="HAMAP" id="MF_00518">
    <property type="entry name" value="Deacylase_Dtd"/>
    <property type="match status" value="1"/>
</dbReference>
<evidence type="ECO:0000313" key="7">
    <source>
        <dbReference type="EMBL" id="GMM55183.1"/>
    </source>
</evidence>
<protein>
    <recommendedName>
        <fullName evidence="3 6">D-aminoacyl-tRNA deacylase</fullName>
        <ecNumber evidence="2 6">3.1.1.96</ecNumber>
    </recommendedName>
</protein>
<evidence type="ECO:0000256" key="2">
    <source>
        <dbReference type="ARBA" id="ARBA00013056"/>
    </source>
</evidence>
<evidence type="ECO:0000256" key="3">
    <source>
        <dbReference type="ARBA" id="ARBA00020007"/>
    </source>
</evidence>
<keyword evidence="6" id="KW-0820">tRNA-binding</keyword>
<dbReference type="NCBIfam" id="TIGR00256">
    <property type="entry name" value="D-aminoacyl-tRNA deacylase"/>
    <property type="match status" value="1"/>
</dbReference>
<dbReference type="AlphaFoldDB" id="A0AAV5RX28"/>
<name>A0AAV5RX28_MAUHU</name>
<keyword evidence="6" id="KW-0378">Hydrolase</keyword>
<dbReference type="PANTHER" id="PTHR10472:SF5">
    <property type="entry name" value="D-AMINOACYL-TRNA DEACYLASE 1"/>
    <property type="match status" value="1"/>
</dbReference>
<dbReference type="Pfam" id="PF02580">
    <property type="entry name" value="Tyr_Deacylase"/>
    <property type="match status" value="1"/>
</dbReference>
<dbReference type="FunFam" id="3.50.80.10:FF:000001">
    <property type="entry name" value="D-aminoacyl-tRNA deacylase"/>
    <property type="match status" value="1"/>
</dbReference>
<dbReference type="CDD" id="cd00563">
    <property type="entry name" value="Dtyr_deacylase"/>
    <property type="match status" value="1"/>
</dbReference>
<dbReference type="InterPro" id="IPR023509">
    <property type="entry name" value="DTD-like_sf"/>
</dbReference>
<dbReference type="PANTHER" id="PTHR10472">
    <property type="entry name" value="D-TYROSYL-TRNA TYR DEACYLASE"/>
    <property type="match status" value="1"/>
</dbReference>
<dbReference type="GO" id="GO:0000049">
    <property type="term" value="F:tRNA binding"/>
    <property type="evidence" value="ECO:0007669"/>
    <property type="project" value="UniProtKB-KW"/>
</dbReference>
<keyword evidence="8" id="KW-1185">Reference proteome</keyword>
<accession>A0AAV5RX28</accession>
<comment type="similarity">
    <text evidence="1 6">Belongs to the DTD family.</text>
</comment>
<comment type="catalytic activity">
    <reaction evidence="4">
        <text>glycyl-tRNA(Ala) + H2O = tRNA(Ala) + glycine + H(+)</text>
        <dbReference type="Rhea" id="RHEA:53744"/>
        <dbReference type="Rhea" id="RHEA-COMP:9657"/>
        <dbReference type="Rhea" id="RHEA-COMP:13640"/>
        <dbReference type="ChEBI" id="CHEBI:15377"/>
        <dbReference type="ChEBI" id="CHEBI:15378"/>
        <dbReference type="ChEBI" id="CHEBI:57305"/>
        <dbReference type="ChEBI" id="CHEBI:78442"/>
        <dbReference type="ChEBI" id="CHEBI:78522"/>
        <dbReference type="EC" id="3.1.1.96"/>
    </reaction>
</comment>
<organism evidence="7 8">
    <name type="scientific">Maudiozyma humilis</name>
    <name type="common">Sour dough yeast</name>
    <name type="synonym">Kazachstania humilis</name>
    <dbReference type="NCBI Taxonomy" id="51915"/>
    <lineage>
        <taxon>Eukaryota</taxon>
        <taxon>Fungi</taxon>
        <taxon>Dikarya</taxon>
        <taxon>Ascomycota</taxon>
        <taxon>Saccharomycotina</taxon>
        <taxon>Saccharomycetes</taxon>
        <taxon>Saccharomycetales</taxon>
        <taxon>Saccharomycetaceae</taxon>
        <taxon>Maudiozyma</taxon>
    </lineage>
</organism>
<dbReference type="GO" id="GO:0005737">
    <property type="term" value="C:cytoplasm"/>
    <property type="evidence" value="ECO:0007669"/>
    <property type="project" value="UniProtKB-SubCell"/>
</dbReference>
<gene>
    <name evidence="7" type="ORF">DAKH74_017990</name>
</gene>
<evidence type="ECO:0000256" key="6">
    <source>
        <dbReference type="RuleBase" id="RU003470"/>
    </source>
</evidence>
<proteinExistence type="inferred from homology"/>
<sequence length="154" mass="17040">MRIVLQKVSQASVTVDNEVISRIKHGYMLLVGISTEDTSEDVAKLSNKVLTLRLYESATDDTQFWKRNIQEAQGEILSVSQFTLYAKTKKGTKPDFHNAQKGPVAQGLYEEFLASLRKGLGSDERVRDGQFGAMMSCGLTNEGPVTIILDSKNP</sequence>
<keyword evidence="6" id="KW-0694">RNA-binding</keyword>
<keyword evidence="6" id="KW-0963">Cytoplasm</keyword>
<evidence type="ECO:0000256" key="1">
    <source>
        <dbReference type="ARBA" id="ARBA00009673"/>
    </source>
</evidence>
<comment type="catalytic activity">
    <reaction evidence="5">
        <text>a D-aminoacyl-tRNA + H2O = a tRNA + a D-alpha-amino acid + H(+)</text>
        <dbReference type="Rhea" id="RHEA:13953"/>
        <dbReference type="Rhea" id="RHEA-COMP:10123"/>
        <dbReference type="Rhea" id="RHEA-COMP:10124"/>
        <dbReference type="ChEBI" id="CHEBI:15377"/>
        <dbReference type="ChEBI" id="CHEBI:15378"/>
        <dbReference type="ChEBI" id="CHEBI:59871"/>
        <dbReference type="ChEBI" id="CHEBI:78442"/>
        <dbReference type="ChEBI" id="CHEBI:79333"/>
        <dbReference type="EC" id="3.1.1.96"/>
    </reaction>
</comment>
<reference evidence="7 8" key="1">
    <citation type="journal article" date="2023" name="Elife">
        <title>Identification of key yeast species and microbe-microbe interactions impacting larval growth of Drosophila in the wild.</title>
        <authorList>
            <person name="Mure A."/>
            <person name="Sugiura Y."/>
            <person name="Maeda R."/>
            <person name="Honda K."/>
            <person name="Sakurai N."/>
            <person name="Takahashi Y."/>
            <person name="Watada M."/>
            <person name="Katoh T."/>
            <person name="Gotoh A."/>
            <person name="Gotoh Y."/>
            <person name="Taniguchi I."/>
            <person name="Nakamura K."/>
            <person name="Hayashi T."/>
            <person name="Katayama T."/>
            <person name="Uemura T."/>
            <person name="Hattori Y."/>
        </authorList>
    </citation>
    <scope>NUCLEOTIDE SEQUENCE [LARGE SCALE GENOMIC DNA]</scope>
    <source>
        <strain evidence="7 8">KH-74</strain>
    </source>
</reference>
<evidence type="ECO:0000256" key="4">
    <source>
        <dbReference type="ARBA" id="ARBA00047676"/>
    </source>
</evidence>
<dbReference type="GO" id="GO:0051500">
    <property type="term" value="F:D-tyrosyl-tRNA(Tyr) deacylase activity"/>
    <property type="evidence" value="ECO:0007669"/>
    <property type="project" value="TreeGrafter"/>
</dbReference>
<dbReference type="InterPro" id="IPR003732">
    <property type="entry name" value="Daa-tRNA_deacyls_DTD"/>
</dbReference>
<comment type="caution">
    <text evidence="7">The sequence shown here is derived from an EMBL/GenBank/DDBJ whole genome shotgun (WGS) entry which is preliminary data.</text>
</comment>
<dbReference type="EMBL" id="BTGD01000005">
    <property type="protein sequence ID" value="GMM55183.1"/>
    <property type="molecule type" value="Genomic_DNA"/>
</dbReference>
<dbReference type="SUPFAM" id="SSF69500">
    <property type="entry name" value="DTD-like"/>
    <property type="match status" value="1"/>
</dbReference>
<evidence type="ECO:0000313" key="8">
    <source>
        <dbReference type="Proteomes" id="UP001377567"/>
    </source>
</evidence>
<dbReference type="Proteomes" id="UP001377567">
    <property type="component" value="Unassembled WGS sequence"/>
</dbReference>
<dbReference type="Gene3D" id="3.50.80.10">
    <property type="entry name" value="D-tyrosyl-tRNA(Tyr) deacylase"/>
    <property type="match status" value="1"/>
</dbReference>